<dbReference type="SUPFAM" id="SSF48403">
    <property type="entry name" value="Ankyrin repeat"/>
    <property type="match status" value="1"/>
</dbReference>
<evidence type="ECO:0000313" key="15">
    <source>
        <dbReference type="Proteomes" id="UP001187531"/>
    </source>
</evidence>
<keyword evidence="4 12" id="KW-0812">Transmembrane</keyword>
<feature type="transmembrane region" description="Helical" evidence="12">
    <location>
        <begin position="689"/>
        <end position="710"/>
    </location>
</feature>
<dbReference type="InterPro" id="IPR052076">
    <property type="entry name" value="TRP_cation_channel"/>
</dbReference>
<comment type="caution">
    <text evidence="14">The sequence shown here is derived from an EMBL/GenBank/DDBJ whole genome shotgun (WGS) entry which is preliminary data.</text>
</comment>
<keyword evidence="3" id="KW-0716">Sensory transduction</keyword>
<feature type="transmembrane region" description="Helical" evidence="12">
    <location>
        <begin position="519"/>
        <end position="542"/>
    </location>
</feature>
<dbReference type="InterPro" id="IPR036770">
    <property type="entry name" value="Ankyrin_rpt-contain_sf"/>
</dbReference>
<dbReference type="SMART" id="SM00248">
    <property type="entry name" value="ANK"/>
    <property type="match status" value="8"/>
</dbReference>
<dbReference type="EMBL" id="JAVRJZ010000012">
    <property type="protein sequence ID" value="KAK2715569.1"/>
    <property type="molecule type" value="Genomic_DNA"/>
</dbReference>
<dbReference type="Pfam" id="PF00520">
    <property type="entry name" value="Ion_trans"/>
    <property type="match status" value="1"/>
</dbReference>
<reference evidence="14" key="1">
    <citation type="submission" date="2023-07" db="EMBL/GenBank/DDBJ databases">
        <title>Chromosome-level genome assembly of Artemia franciscana.</title>
        <authorList>
            <person name="Jo E."/>
        </authorList>
    </citation>
    <scope>NUCLEOTIDE SEQUENCE</scope>
    <source>
        <tissue evidence="14">Whole body</tissue>
    </source>
</reference>
<keyword evidence="7 11" id="KW-0040">ANK repeat</keyword>
<dbReference type="Proteomes" id="UP001187531">
    <property type="component" value="Unassembled WGS sequence"/>
</dbReference>
<dbReference type="PROSITE" id="PS50088">
    <property type="entry name" value="ANK_REPEAT"/>
    <property type="match status" value="4"/>
</dbReference>
<keyword evidence="6 12" id="KW-1133">Transmembrane helix</keyword>
<feature type="repeat" description="ANK" evidence="11">
    <location>
        <begin position="331"/>
        <end position="363"/>
    </location>
</feature>
<dbReference type="GO" id="GO:0034703">
    <property type="term" value="C:cation channel complex"/>
    <property type="evidence" value="ECO:0007669"/>
    <property type="project" value="UniProtKB-ARBA"/>
</dbReference>
<gene>
    <name evidence="14" type="ORF">QYM36_010225</name>
</gene>
<comment type="subcellular location">
    <subcellularLocation>
        <location evidence="1">Membrane</location>
        <topology evidence="1">Multi-pass membrane protein</topology>
    </subcellularLocation>
</comment>
<name>A0AA88HWX2_ARTSF</name>
<keyword evidence="9 12" id="KW-0472">Membrane</keyword>
<evidence type="ECO:0000313" key="14">
    <source>
        <dbReference type="EMBL" id="KAK2715569.1"/>
    </source>
</evidence>
<dbReference type="InterPro" id="IPR005821">
    <property type="entry name" value="Ion_trans_dom"/>
</dbReference>
<evidence type="ECO:0000256" key="10">
    <source>
        <dbReference type="ARBA" id="ARBA00023303"/>
    </source>
</evidence>
<feature type="repeat" description="ANK" evidence="11">
    <location>
        <begin position="221"/>
        <end position="253"/>
    </location>
</feature>
<dbReference type="InterPro" id="IPR002110">
    <property type="entry name" value="Ankyrin_rpt"/>
</dbReference>
<evidence type="ECO:0000256" key="12">
    <source>
        <dbReference type="SAM" id="Phobius"/>
    </source>
</evidence>
<evidence type="ECO:0000256" key="2">
    <source>
        <dbReference type="ARBA" id="ARBA00022448"/>
    </source>
</evidence>
<evidence type="ECO:0000256" key="4">
    <source>
        <dbReference type="ARBA" id="ARBA00022692"/>
    </source>
</evidence>
<feature type="transmembrane region" description="Helical" evidence="12">
    <location>
        <begin position="619"/>
        <end position="640"/>
    </location>
</feature>
<keyword evidence="10" id="KW-0407">Ion channel</keyword>
<keyword evidence="8" id="KW-0406">Ion transport</keyword>
<proteinExistence type="predicted"/>
<dbReference type="AlphaFoldDB" id="A0AA88HWX2"/>
<feature type="repeat" description="ANK" evidence="11">
    <location>
        <begin position="47"/>
        <end position="79"/>
    </location>
</feature>
<evidence type="ECO:0000256" key="8">
    <source>
        <dbReference type="ARBA" id="ARBA00023065"/>
    </source>
</evidence>
<feature type="transmembrane region" description="Helical" evidence="12">
    <location>
        <begin position="579"/>
        <end position="599"/>
    </location>
</feature>
<feature type="domain" description="Ion transport" evidence="13">
    <location>
        <begin position="480"/>
        <end position="716"/>
    </location>
</feature>
<dbReference type="PANTHER" id="PTHR47143">
    <property type="entry name" value="TRANSIENT RECEPTOR POTENTIAL CATION CHANNEL PROTEIN PAINLESS"/>
    <property type="match status" value="1"/>
</dbReference>
<evidence type="ECO:0000256" key="3">
    <source>
        <dbReference type="ARBA" id="ARBA00022606"/>
    </source>
</evidence>
<feature type="repeat" description="ANK" evidence="11">
    <location>
        <begin position="13"/>
        <end position="45"/>
    </location>
</feature>
<dbReference type="Gene3D" id="1.25.40.20">
    <property type="entry name" value="Ankyrin repeat-containing domain"/>
    <property type="match status" value="2"/>
</dbReference>
<keyword evidence="5" id="KW-0677">Repeat</keyword>
<evidence type="ECO:0000259" key="13">
    <source>
        <dbReference type="Pfam" id="PF00520"/>
    </source>
</evidence>
<keyword evidence="2" id="KW-0813">Transport</keyword>
<evidence type="ECO:0000256" key="5">
    <source>
        <dbReference type="ARBA" id="ARBA00022737"/>
    </source>
</evidence>
<keyword evidence="15" id="KW-1185">Reference proteome</keyword>
<sequence>MIDSIALDPQSSRRGTLLEFAVEENQSEFVKLLLENNADPDVFTPSKGYRPIHEAAEKGHVECLRLLLSARADVNARSSANGRTALHELLSGWEDTSSYKSAFKELVNHPKIDINIEDDDESTPLEIAACKKLELQVNQLIALGAVITENVREALQDYRPDLLRPDLGFQHFNNNTHVTETELRSELFKAIRNNNPEQCEAILNQASSINITIDLNKTDTDGPTYLQFACEAGFSNVVEFLLNHGARPDVTSITKDKKPIFLACIAGNNKIIQLLLENRASTTDRCPDTEQTVLHEITQRLSRDPNKYFACLQMILAYQNDDFNINAQDHTGNTALNFAVMSGCQEAVLLLLRHGADISIVNVAGVSPLRRIHPKILKAYLDECITSNRKSPTASDFVLSFDYSFLSAPLHSNTYETEAEFEAVVFPEVPKLSRRSEIEILREIASSKRLQPLLRHPIIRSFVSYKWHKISWAFWLNCVLFLIMIVMLTSYVVLLKDVDGKNKNMTSIATDDNKPEMNIYLRVLLNSSIAIFAIGLFCRELFQMSIDFERYLHSFENYVEILLIVSTMMMLATREDIHVAVNFAAIAIILAWLELLLLVGRYPELSTYIAAFVTVSKTFLIMLFGYSLLIVGFALSFYVLNVFDDENDEELTATQGITRSIMKCYVMMTGELDYGDLNFEEKPFVSKGVFLFFVFLVTIILLNLLNALAVSDTQIIKNK</sequence>
<feature type="non-terminal residue" evidence="14">
    <location>
        <position position="719"/>
    </location>
</feature>
<organism evidence="14 15">
    <name type="scientific">Artemia franciscana</name>
    <name type="common">Brine shrimp</name>
    <name type="synonym">Artemia sanfranciscana</name>
    <dbReference type="NCBI Taxonomy" id="6661"/>
    <lineage>
        <taxon>Eukaryota</taxon>
        <taxon>Metazoa</taxon>
        <taxon>Ecdysozoa</taxon>
        <taxon>Arthropoda</taxon>
        <taxon>Crustacea</taxon>
        <taxon>Branchiopoda</taxon>
        <taxon>Anostraca</taxon>
        <taxon>Artemiidae</taxon>
        <taxon>Artemia</taxon>
    </lineage>
</organism>
<dbReference type="PANTHER" id="PTHR47143:SF4">
    <property type="entry name" value="TRANSIENT RECEPTOR POTENTIAL CATION CHANNEL PROTEIN PAINLESS"/>
    <property type="match status" value="1"/>
</dbReference>
<dbReference type="Pfam" id="PF12796">
    <property type="entry name" value="Ank_2"/>
    <property type="match status" value="3"/>
</dbReference>
<evidence type="ECO:0000256" key="11">
    <source>
        <dbReference type="PROSITE-ProRule" id="PRU00023"/>
    </source>
</evidence>
<evidence type="ECO:0000256" key="9">
    <source>
        <dbReference type="ARBA" id="ARBA00023136"/>
    </source>
</evidence>
<accession>A0AA88HWX2</accession>
<dbReference type="GO" id="GO:0005216">
    <property type="term" value="F:monoatomic ion channel activity"/>
    <property type="evidence" value="ECO:0007669"/>
    <property type="project" value="InterPro"/>
</dbReference>
<dbReference type="PROSITE" id="PS50297">
    <property type="entry name" value="ANK_REP_REGION"/>
    <property type="match status" value="3"/>
</dbReference>
<evidence type="ECO:0000256" key="6">
    <source>
        <dbReference type="ARBA" id="ARBA00022989"/>
    </source>
</evidence>
<protein>
    <recommendedName>
        <fullName evidence="13">Ion transport domain-containing protein</fullName>
    </recommendedName>
</protein>
<evidence type="ECO:0000256" key="1">
    <source>
        <dbReference type="ARBA" id="ARBA00004141"/>
    </source>
</evidence>
<evidence type="ECO:0000256" key="7">
    <source>
        <dbReference type="ARBA" id="ARBA00023043"/>
    </source>
</evidence>
<feature type="transmembrane region" description="Helical" evidence="12">
    <location>
        <begin position="472"/>
        <end position="494"/>
    </location>
</feature>